<feature type="compositionally biased region" description="Acidic residues" evidence="4">
    <location>
        <begin position="194"/>
        <end position="206"/>
    </location>
</feature>
<gene>
    <name evidence="5" type="primary">MYBBP1A_1</name>
    <name evidence="5" type="ORF">P7K49_010384</name>
</gene>
<feature type="region of interest" description="Disordered" evidence="4">
    <location>
        <begin position="835"/>
        <end position="1039"/>
    </location>
</feature>
<feature type="region of interest" description="Disordered" evidence="4">
    <location>
        <begin position="178"/>
        <end position="213"/>
    </location>
</feature>
<dbReference type="InterPro" id="IPR007015">
    <property type="entry name" value="DNA_pol_V/MYBBP1A"/>
</dbReference>
<dbReference type="Pfam" id="PF04931">
    <property type="entry name" value="DNA_pol_phi"/>
    <property type="match status" value="2"/>
</dbReference>
<comment type="similarity">
    <text evidence="2">Belongs to the MYBBP1A family.</text>
</comment>
<evidence type="ECO:0000313" key="5">
    <source>
        <dbReference type="EMBL" id="KAK2110638.1"/>
    </source>
</evidence>
<evidence type="ECO:0000256" key="3">
    <source>
        <dbReference type="ARBA" id="ARBA00023242"/>
    </source>
</evidence>
<sequence>MLQTLKELEAPSSEPRAAAFQHLLLLVGIHLFKSPTESCDLLGDIQTCIRKSLGERCRGSRTKAIDPQEPAWVEVLVEILLALLAQPSHLMRQVARSVFGHVCSHLTPRALQLILDALFSSLKWGPLAKAGRGLIRRVGAADGSVAESPPQVLSPETSEDEDDHVVVMDESDERWLKAAEDKSEDGEENRSSESEDQSDGGESEEEERNRDVDQGFREQLMSVLQAGKELGGEESEDEEELGDEAMMALDQSLASLFAEQKLRIQARRDEKSKLQKEKALRRDFQIRVLDLVEVLVTKQPENVLVLELLEPLLGIIRRSLRSSSSKQEQDLLHKTARIFTHHLCRGRRYCHDLGDRVEALHGQVARLVEQAGHQPDSSTALYHFNASLYLLRVLKGGTAEGHVHKTQEELEAGTDPSPTTKGLQAAGCLDLNLTMHVYSSALSSFMTKRHSPLTVPMFLSLFSRHPVLCKSLLPILVQHITGPGRPRQQPSLPHHEHRGAERVGLASLPQPPLPILPHRGHPSSVCSGARAAGGRLNEDGISQESVGIVPPEVPPPSSWEASVPPLVHEGTGAGGHGAQSSRWPHTPPTAMPGRPTRPPQRLVPNVLRLQAPTFTHPQTQACLLLQKTLSMREVRSCFQDPEWKQLIGQVLTKVTESLLGNKGFDSPPEYLSLATPPQNLRTLGEAQTKVEHQQALSSLELLNTVFRTCKREVRRVPAQGSVGFLLGASGPPGQQCHSLGQTLGFGGHVGKVLSALVRALGCHLGSYRAMGGQKLTLDLTVLLGVLQGQQQGLQQGVHSTGSSRLLDLYWQAMKTLGVQTQVEVAAALNGHLPTCSLPFRRPKLEKDPKEIPSTTQGPISRKRKKKGFLPETKRKKHRSEDSTPAATGGSQPPIMGRKRNRTKAKVPAQANGTPTTKDPAPGTPTLSPNTPAKSPKLQKKNQKLSWVHGAPSSPTKPAGQKQHHKALPKKGVLDKSPPSTLARKKAGPPLVIRSPSLLQSGTKKKKVQLRKEQFGFRKEEEATLGPGSCTTRKHRWGPS</sequence>
<keyword evidence="3" id="KW-0539">Nucleus</keyword>
<dbReference type="SUPFAM" id="SSF48371">
    <property type="entry name" value="ARM repeat"/>
    <property type="match status" value="1"/>
</dbReference>
<proteinExistence type="inferred from homology"/>
<protein>
    <submittedName>
        <fullName evidence="5">Myb-binding protein 1A</fullName>
    </submittedName>
</protein>
<evidence type="ECO:0000256" key="4">
    <source>
        <dbReference type="SAM" id="MobiDB-lite"/>
    </source>
</evidence>
<evidence type="ECO:0000313" key="6">
    <source>
        <dbReference type="Proteomes" id="UP001266305"/>
    </source>
</evidence>
<evidence type="ECO:0000256" key="1">
    <source>
        <dbReference type="ARBA" id="ARBA00004123"/>
    </source>
</evidence>
<comment type="subcellular location">
    <subcellularLocation>
        <location evidence="1">Nucleus</location>
    </subcellularLocation>
</comment>
<feature type="compositionally biased region" description="Basic and acidic residues" evidence="4">
    <location>
        <begin position="1009"/>
        <end position="1021"/>
    </location>
</feature>
<feature type="compositionally biased region" description="Basic residues" evidence="4">
    <location>
        <begin position="860"/>
        <end position="877"/>
    </location>
</feature>
<dbReference type="PANTHER" id="PTHR13213:SF2">
    <property type="entry name" value="MYB-BINDING PROTEIN 1A"/>
    <property type="match status" value="1"/>
</dbReference>
<feature type="compositionally biased region" description="Pro residues" evidence="4">
    <location>
        <begin position="585"/>
        <end position="598"/>
    </location>
</feature>
<reference evidence="5 6" key="1">
    <citation type="submission" date="2023-05" db="EMBL/GenBank/DDBJ databases">
        <title>B98-5 Cell Line De Novo Hybrid Assembly: An Optical Mapping Approach.</title>
        <authorList>
            <person name="Kananen K."/>
            <person name="Auerbach J.A."/>
            <person name="Kautto E."/>
            <person name="Blachly J.S."/>
        </authorList>
    </citation>
    <scope>NUCLEOTIDE SEQUENCE [LARGE SCALE GENOMIC DNA]</scope>
    <source>
        <strain evidence="5">B95-8</strain>
        <tissue evidence="5">Cell line</tissue>
    </source>
</reference>
<dbReference type="InterPro" id="IPR016024">
    <property type="entry name" value="ARM-type_fold"/>
</dbReference>
<feature type="region of interest" description="Disordered" evidence="4">
    <location>
        <begin position="143"/>
        <end position="166"/>
    </location>
</feature>
<keyword evidence="6" id="KW-1185">Reference proteome</keyword>
<dbReference type="EMBL" id="JASSZA010000005">
    <property type="protein sequence ID" value="KAK2110638.1"/>
    <property type="molecule type" value="Genomic_DNA"/>
</dbReference>
<feature type="region of interest" description="Disordered" evidence="4">
    <location>
        <begin position="554"/>
        <end position="599"/>
    </location>
</feature>
<evidence type="ECO:0000256" key="2">
    <source>
        <dbReference type="ARBA" id="ARBA00006809"/>
    </source>
</evidence>
<accession>A0ABQ9VMM5</accession>
<dbReference type="Proteomes" id="UP001266305">
    <property type="component" value="Unassembled WGS sequence"/>
</dbReference>
<comment type="caution">
    <text evidence="5">The sequence shown here is derived from an EMBL/GenBank/DDBJ whole genome shotgun (WGS) entry which is preliminary data.</text>
</comment>
<dbReference type="PANTHER" id="PTHR13213">
    <property type="entry name" value="MYB-BINDING PROTEIN 1A FAMILY MEMBER"/>
    <property type="match status" value="1"/>
</dbReference>
<name>A0ABQ9VMM5_SAGOE</name>
<organism evidence="5 6">
    <name type="scientific">Saguinus oedipus</name>
    <name type="common">Cotton-top tamarin</name>
    <name type="synonym">Oedipomidas oedipus</name>
    <dbReference type="NCBI Taxonomy" id="9490"/>
    <lineage>
        <taxon>Eukaryota</taxon>
        <taxon>Metazoa</taxon>
        <taxon>Chordata</taxon>
        <taxon>Craniata</taxon>
        <taxon>Vertebrata</taxon>
        <taxon>Euteleostomi</taxon>
        <taxon>Mammalia</taxon>
        <taxon>Eutheria</taxon>
        <taxon>Euarchontoglires</taxon>
        <taxon>Primates</taxon>
        <taxon>Haplorrhini</taxon>
        <taxon>Platyrrhini</taxon>
        <taxon>Cebidae</taxon>
        <taxon>Callitrichinae</taxon>
        <taxon>Saguinus</taxon>
    </lineage>
</organism>